<feature type="signal peptide" evidence="1">
    <location>
        <begin position="1"/>
        <end position="30"/>
    </location>
</feature>
<evidence type="ECO:0000313" key="3">
    <source>
        <dbReference type="Proteomes" id="UP001589683"/>
    </source>
</evidence>
<sequence>MLNTITRSQRRFTTAIISVVLLSAATVSNAETAEAKIARAITAAPSDITNDATIMDVDGTILRAGTNGWICLPGVGLIPDDQHPMCNDAVWMKWMAAAASGTAFTTDVIGVAYMMAGDPMMNNDNPMATDPNDDGVWRQEGPHIMILFPDMDVVADLPRNPFVGGPYVTWDETPLAHVMLPMAAKVPPK</sequence>
<comment type="caution">
    <text evidence="2">The sequence shown here is derived from an EMBL/GenBank/DDBJ whole genome shotgun (WGS) entry which is preliminary data.</text>
</comment>
<evidence type="ECO:0000256" key="1">
    <source>
        <dbReference type="SAM" id="SignalP"/>
    </source>
</evidence>
<keyword evidence="3" id="KW-1185">Reference proteome</keyword>
<organism evidence="2 3">
    <name type="scientific">Pseudohalocynthiibacter aestuariivivens</name>
    <dbReference type="NCBI Taxonomy" id="1591409"/>
    <lineage>
        <taxon>Bacteria</taxon>
        <taxon>Pseudomonadati</taxon>
        <taxon>Pseudomonadota</taxon>
        <taxon>Alphaproteobacteria</taxon>
        <taxon>Rhodobacterales</taxon>
        <taxon>Paracoccaceae</taxon>
        <taxon>Pseudohalocynthiibacter</taxon>
    </lineage>
</organism>
<dbReference type="EMBL" id="JBHMEA010000008">
    <property type="protein sequence ID" value="MFB9230940.1"/>
    <property type="molecule type" value="Genomic_DNA"/>
</dbReference>
<evidence type="ECO:0000313" key="2">
    <source>
        <dbReference type="EMBL" id="MFB9230940.1"/>
    </source>
</evidence>
<accession>A0ABV5JBV0</accession>
<name>A0ABV5JBV0_9RHOB</name>
<protein>
    <submittedName>
        <fullName evidence="2">Uncharacterized protein</fullName>
    </submittedName>
</protein>
<dbReference type="Proteomes" id="UP001589683">
    <property type="component" value="Unassembled WGS sequence"/>
</dbReference>
<keyword evidence="1" id="KW-0732">Signal</keyword>
<feature type="chain" id="PRO_5045612049" evidence="1">
    <location>
        <begin position="31"/>
        <end position="189"/>
    </location>
</feature>
<dbReference type="RefSeq" id="WP_213890853.1">
    <property type="nucleotide sequence ID" value="NZ_JAGFNU010000015.1"/>
</dbReference>
<gene>
    <name evidence="2" type="ORF">ACFFUT_03950</name>
</gene>
<reference evidence="2 3" key="1">
    <citation type="submission" date="2024-09" db="EMBL/GenBank/DDBJ databases">
        <authorList>
            <person name="Sun Q."/>
            <person name="Mori K."/>
        </authorList>
    </citation>
    <scope>NUCLEOTIDE SEQUENCE [LARGE SCALE GENOMIC DNA]</scope>
    <source>
        <strain evidence="2 3">CECT 8726</strain>
    </source>
</reference>
<proteinExistence type="predicted"/>